<evidence type="ECO:0000313" key="2">
    <source>
        <dbReference type="EMBL" id="SEC36069.1"/>
    </source>
</evidence>
<dbReference type="OrthoDB" id="117649at2"/>
<dbReference type="Gene3D" id="2.60.120.10">
    <property type="entry name" value="Jelly Rolls"/>
    <property type="match status" value="1"/>
</dbReference>
<accession>A0A1H4RW16</accession>
<evidence type="ECO:0008006" key="4">
    <source>
        <dbReference type="Google" id="ProtNLM"/>
    </source>
</evidence>
<evidence type="ECO:0000256" key="1">
    <source>
        <dbReference type="SAM" id="SignalP"/>
    </source>
</evidence>
<sequence>MNKLCIAATALALASPLVSQTVPPSELVDAVTLHSTGDALLQQARTAKDGIAFKVLLSRPDGSEQLAVRVKSGQGEWHRDFADVLIVLEGEGKVVTGGEIENGKQTAPGEIRGDGVKGGKVQSLHAGDTIRVEARVPHQFLLEPGHTIRYFAVKVKTK</sequence>
<name>A0A1H4RW16_9BACT</name>
<dbReference type="EMBL" id="FNSD01000001">
    <property type="protein sequence ID" value="SEC36069.1"/>
    <property type="molecule type" value="Genomic_DNA"/>
</dbReference>
<dbReference type="InterPro" id="IPR014710">
    <property type="entry name" value="RmlC-like_jellyroll"/>
</dbReference>
<dbReference type="AlphaFoldDB" id="A0A1H4RW16"/>
<reference evidence="2 3" key="1">
    <citation type="submission" date="2016-10" db="EMBL/GenBank/DDBJ databases">
        <authorList>
            <person name="de Groot N.N."/>
        </authorList>
    </citation>
    <scope>NUCLEOTIDE SEQUENCE [LARGE SCALE GENOMIC DNA]</scope>
    <source>
        <strain evidence="2 3">AB35.6</strain>
    </source>
</reference>
<feature type="chain" id="PRO_5010165545" description="Cupin domain-containing protein" evidence="1">
    <location>
        <begin position="20"/>
        <end position="158"/>
    </location>
</feature>
<dbReference type="SUPFAM" id="SSF51182">
    <property type="entry name" value="RmlC-like cupins"/>
    <property type="match status" value="1"/>
</dbReference>
<protein>
    <recommendedName>
        <fullName evidence="4">Cupin domain-containing protein</fullName>
    </recommendedName>
</protein>
<feature type="signal peptide" evidence="1">
    <location>
        <begin position="1"/>
        <end position="19"/>
    </location>
</feature>
<proteinExistence type="predicted"/>
<evidence type="ECO:0000313" key="3">
    <source>
        <dbReference type="Proteomes" id="UP000182409"/>
    </source>
</evidence>
<organism evidence="2 3">
    <name type="scientific">Terriglobus roseus</name>
    <dbReference type="NCBI Taxonomy" id="392734"/>
    <lineage>
        <taxon>Bacteria</taxon>
        <taxon>Pseudomonadati</taxon>
        <taxon>Acidobacteriota</taxon>
        <taxon>Terriglobia</taxon>
        <taxon>Terriglobales</taxon>
        <taxon>Acidobacteriaceae</taxon>
        <taxon>Terriglobus</taxon>
    </lineage>
</organism>
<gene>
    <name evidence="2" type="ORF">SAMN05443244_3270</name>
</gene>
<keyword evidence="1" id="KW-0732">Signal</keyword>
<dbReference type="Proteomes" id="UP000182409">
    <property type="component" value="Unassembled WGS sequence"/>
</dbReference>
<dbReference type="RefSeq" id="WP_074655068.1">
    <property type="nucleotide sequence ID" value="NZ_FNSD01000001.1"/>
</dbReference>
<dbReference type="InterPro" id="IPR011051">
    <property type="entry name" value="RmlC_Cupin_sf"/>
</dbReference>